<dbReference type="AlphaFoldDB" id="A0A0A9GAU8"/>
<reference evidence="1" key="2">
    <citation type="journal article" date="2015" name="Data Brief">
        <title>Shoot transcriptome of the giant reed, Arundo donax.</title>
        <authorList>
            <person name="Barrero R.A."/>
            <person name="Guerrero F.D."/>
            <person name="Moolhuijzen P."/>
            <person name="Goolsby J.A."/>
            <person name="Tidwell J."/>
            <person name="Bellgard S.E."/>
            <person name="Bellgard M.I."/>
        </authorList>
    </citation>
    <scope>NUCLEOTIDE SEQUENCE</scope>
    <source>
        <tissue evidence="1">Shoot tissue taken approximately 20 cm above the soil surface</tissue>
    </source>
</reference>
<accession>A0A0A9GAU8</accession>
<reference evidence="1" key="1">
    <citation type="submission" date="2014-09" db="EMBL/GenBank/DDBJ databases">
        <authorList>
            <person name="Magalhaes I.L.F."/>
            <person name="Oliveira U."/>
            <person name="Santos F.R."/>
            <person name="Vidigal T.H.D.A."/>
            <person name="Brescovit A.D."/>
            <person name="Santos A.J."/>
        </authorList>
    </citation>
    <scope>NUCLEOTIDE SEQUENCE</scope>
    <source>
        <tissue evidence="1">Shoot tissue taken approximately 20 cm above the soil surface</tissue>
    </source>
</reference>
<sequence>MVMKLFVDWFSVHGLLFTFPQCGIWTRSINSRYWSLYMIDLMCIDYHDFEGDGRLALSVSTLIFFPFPVMNS</sequence>
<organism evidence="1">
    <name type="scientific">Arundo donax</name>
    <name type="common">Giant reed</name>
    <name type="synonym">Donax arundinaceus</name>
    <dbReference type="NCBI Taxonomy" id="35708"/>
    <lineage>
        <taxon>Eukaryota</taxon>
        <taxon>Viridiplantae</taxon>
        <taxon>Streptophyta</taxon>
        <taxon>Embryophyta</taxon>
        <taxon>Tracheophyta</taxon>
        <taxon>Spermatophyta</taxon>
        <taxon>Magnoliopsida</taxon>
        <taxon>Liliopsida</taxon>
        <taxon>Poales</taxon>
        <taxon>Poaceae</taxon>
        <taxon>PACMAD clade</taxon>
        <taxon>Arundinoideae</taxon>
        <taxon>Arundineae</taxon>
        <taxon>Arundo</taxon>
    </lineage>
</organism>
<name>A0A0A9GAU8_ARUDO</name>
<protein>
    <submittedName>
        <fullName evidence="1">Uncharacterized protein</fullName>
    </submittedName>
</protein>
<dbReference type="EMBL" id="GBRH01177322">
    <property type="protein sequence ID" value="JAE20574.1"/>
    <property type="molecule type" value="Transcribed_RNA"/>
</dbReference>
<proteinExistence type="predicted"/>
<evidence type="ECO:0000313" key="1">
    <source>
        <dbReference type="EMBL" id="JAE20574.1"/>
    </source>
</evidence>